<dbReference type="KEGG" id="fro:AALO17_24800"/>
<dbReference type="Gene3D" id="3.40.50.1820">
    <property type="entry name" value="alpha/beta hydrolase"/>
    <property type="match status" value="1"/>
</dbReference>
<dbReference type="OrthoDB" id="9794761at2"/>
<dbReference type="InterPro" id="IPR029058">
    <property type="entry name" value="AB_hydrolase_fold"/>
</dbReference>
<organism evidence="1 2">
    <name type="scientific">Faecalibaculum rodentium</name>
    <dbReference type="NCBI Taxonomy" id="1702221"/>
    <lineage>
        <taxon>Bacteria</taxon>
        <taxon>Bacillati</taxon>
        <taxon>Bacillota</taxon>
        <taxon>Erysipelotrichia</taxon>
        <taxon>Erysipelotrichales</taxon>
        <taxon>Erysipelotrichaceae</taxon>
        <taxon>Faecalibaculum</taxon>
    </lineage>
</organism>
<protein>
    <recommendedName>
        <fullName evidence="3">Esterase</fullName>
    </recommendedName>
</protein>
<dbReference type="Proteomes" id="UP000069771">
    <property type="component" value="Chromosome"/>
</dbReference>
<dbReference type="AlphaFoldDB" id="A0A140DY87"/>
<evidence type="ECO:0000313" key="2">
    <source>
        <dbReference type="Proteomes" id="UP000069771"/>
    </source>
</evidence>
<name>A0A140DY87_9FIRM</name>
<evidence type="ECO:0008006" key="3">
    <source>
        <dbReference type="Google" id="ProtNLM"/>
    </source>
</evidence>
<keyword evidence="2" id="KW-1185">Reference proteome</keyword>
<accession>A0A140DY87</accession>
<dbReference type="STRING" id="1702221.AALO17_24800"/>
<sequence length="221" mass="24832">MMETVKLFDGRRFLLRQQEQGENLPLVVCIFHTQGTEVILEAVDRPLNVLMPLDLEWDEDLSPWAHDPVVMKDDHFTGQGPVFAKTVAETTDWARTLTGSTKVILAGYSMGGLFSLFAPTVAGAYDALVCASGSVWFPGFTEYMKTHAFLKQPAAIWLSLGNKETRVKNPVLQTTWDCMEELKQQFEQEGIVCMLHQDQGNHFQDAAGRIARGILWSLEQL</sequence>
<dbReference type="RefSeq" id="WP_067559476.1">
    <property type="nucleotide sequence ID" value="NZ_CAMTBT010000004.1"/>
</dbReference>
<dbReference type="EMBL" id="CP011391">
    <property type="protein sequence ID" value="AMK55614.1"/>
    <property type="molecule type" value="Genomic_DNA"/>
</dbReference>
<gene>
    <name evidence="1" type="ORF">AALO17_24800</name>
</gene>
<dbReference type="GeneID" id="78478996"/>
<dbReference type="SUPFAM" id="SSF53474">
    <property type="entry name" value="alpha/beta-Hydrolases"/>
    <property type="match status" value="1"/>
</dbReference>
<reference evidence="1 2" key="1">
    <citation type="journal article" date="2016" name="Gut Pathog.">
        <title>Whole genome sequencing of "Faecalibaculum rodentium" ALO17, isolated from C57BL/6J laboratory mouse feces.</title>
        <authorList>
            <person name="Lim S."/>
            <person name="Chang D.H."/>
            <person name="Ahn S."/>
            <person name="Kim B.C."/>
        </authorList>
    </citation>
    <scope>NUCLEOTIDE SEQUENCE [LARGE SCALE GENOMIC DNA]</scope>
    <source>
        <strain evidence="1 2">Alo17</strain>
    </source>
</reference>
<evidence type="ECO:0000313" key="1">
    <source>
        <dbReference type="EMBL" id="AMK55614.1"/>
    </source>
</evidence>
<proteinExistence type="predicted"/>